<sequence length="104" mass="12435">MKMFFIIMWMFLLLEMGLSRPTMQRIVFNNHEWEVPNEPGWEGVIKEAEAVQHRLFNSCITAAECRRIIEELRDVFLRYPVSKKYLETYKVDGNDIMASIFKWG</sequence>
<evidence type="ECO:0000256" key="1">
    <source>
        <dbReference type="SAM" id="SignalP"/>
    </source>
</evidence>
<dbReference type="AlphaFoldDB" id="A0A816Z730"/>
<name>A0A816Z730_9BILA</name>
<feature type="signal peptide" evidence="1">
    <location>
        <begin position="1"/>
        <end position="19"/>
    </location>
</feature>
<organism evidence="2 3">
    <name type="scientific">Rotaria magnacalcarata</name>
    <dbReference type="NCBI Taxonomy" id="392030"/>
    <lineage>
        <taxon>Eukaryota</taxon>
        <taxon>Metazoa</taxon>
        <taxon>Spiralia</taxon>
        <taxon>Gnathifera</taxon>
        <taxon>Rotifera</taxon>
        <taxon>Eurotatoria</taxon>
        <taxon>Bdelloidea</taxon>
        <taxon>Philodinida</taxon>
        <taxon>Philodinidae</taxon>
        <taxon>Rotaria</taxon>
    </lineage>
</organism>
<gene>
    <name evidence="2" type="ORF">XDN619_LOCUS32652</name>
</gene>
<feature type="chain" id="PRO_5032665009" evidence="1">
    <location>
        <begin position="20"/>
        <end position="104"/>
    </location>
</feature>
<dbReference type="Proteomes" id="UP000663887">
    <property type="component" value="Unassembled WGS sequence"/>
</dbReference>
<protein>
    <submittedName>
        <fullName evidence="2">Uncharacterized protein</fullName>
    </submittedName>
</protein>
<dbReference type="EMBL" id="CAJNRG010016337">
    <property type="protein sequence ID" value="CAF2198428.1"/>
    <property type="molecule type" value="Genomic_DNA"/>
</dbReference>
<evidence type="ECO:0000313" key="2">
    <source>
        <dbReference type="EMBL" id="CAF2198428.1"/>
    </source>
</evidence>
<reference evidence="2" key="1">
    <citation type="submission" date="2021-02" db="EMBL/GenBank/DDBJ databases">
        <authorList>
            <person name="Nowell W R."/>
        </authorList>
    </citation>
    <scope>NUCLEOTIDE SEQUENCE</scope>
</reference>
<proteinExistence type="predicted"/>
<evidence type="ECO:0000313" key="3">
    <source>
        <dbReference type="Proteomes" id="UP000663887"/>
    </source>
</evidence>
<accession>A0A816Z730</accession>
<keyword evidence="1" id="KW-0732">Signal</keyword>
<comment type="caution">
    <text evidence="2">The sequence shown here is derived from an EMBL/GenBank/DDBJ whole genome shotgun (WGS) entry which is preliminary data.</text>
</comment>